<keyword evidence="4 5" id="KW-0472">Membrane</keyword>
<dbReference type="GO" id="GO:0005635">
    <property type="term" value="C:nuclear envelope"/>
    <property type="evidence" value="ECO:0007669"/>
    <property type="project" value="TreeGrafter"/>
</dbReference>
<name>A0A9W8DYH5_9FUNG</name>
<dbReference type="OrthoDB" id="410651at2759"/>
<gene>
    <name evidence="6" type="ORF">IWQ62_006517</name>
</gene>
<reference evidence="6" key="1">
    <citation type="submission" date="2022-07" db="EMBL/GenBank/DDBJ databases">
        <title>Phylogenomic reconstructions and comparative analyses of Kickxellomycotina fungi.</title>
        <authorList>
            <person name="Reynolds N.K."/>
            <person name="Stajich J.E."/>
            <person name="Barry K."/>
            <person name="Grigoriev I.V."/>
            <person name="Crous P."/>
            <person name="Smith M.E."/>
        </authorList>
    </citation>
    <scope>NUCLEOTIDE SEQUENCE</scope>
    <source>
        <strain evidence="6">RSA 1196</strain>
    </source>
</reference>
<keyword evidence="2 5" id="KW-0812">Transmembrane</keyword>
<dbReference type="GO" id="GO:0004364">
    <property type="term" value="F:glutathione transferase activity"/>
    <property type="evidence" value="ECO:0007669"/>
    <property type="project" value="TreeGrafter"/>
</dbReference>
<dbReference type="PANTHER" id="PTHR10250">
    <property type="entry name" value="MICROSOMAL GLUTATHIONE S-TRANSFERASE"/>
    <property type="match status" value="1"/>
</dbReference>
<dbReference type="Proteomes" id="UP001150925">
    <property type="component" value="Unassembled WGS sequence"/>
</dbReference>
<feature type="transmembrane region" description="Helical" evidence="5">
    <location>
        <begin position="12"/>
        <end position="32"/>
    </location>
</feature>
<dbReference type="GO" id="GO:0005783">
    <property type="term" value="C:endoplasmic reticulum"/>
    <property type="evidence" value="ECO:0007669"/>
    <property type="project" value="TreeGrafter"/>
</dbReference>
<dbReference type="GO" id="GO:0016020">
    <property type="term" value="C:membrane"/>
    <property type="evidence" value="ECO:0007669"/>
    <property type="project" value="UniProtKB-SubCell"/>
</dbReference>
<dbReference type="PANTHER" id="PTHR10250:SF26">
    <property type="entry name" value="GLUTATHIONE S-TRANSFERASE 3, MITOCHONDRIAL"/>
    <property type="match status" value="1"/>
</dbReference>
<feature type="transmembrane region" description="Helical" evidence="5">
    <location>
        <begin position="124"/>
        <end position="146"/>
    </location>
</feature>
<evidence type="ECO:0000256" key="3">
    <source>
        <dbReference type="ARBA" id="ARBA00022989"/>
    </source>
</evidence>
<evidence type="ECO:0000256" key="1">
    <source>
        <dbReference type="ARBA" id="ARBA00004141"/>
    </source>
</evidence>
<dbReference type="InterPro" id="IPR023352">
    <property type="entry name" value="MAPEG-like_dom_sf"/>
</dbReference>
<protein>
    <submittedName>
        <fullName evidence="6">Uncharacterized protein</fullName>
    </submittedName>
</protein>
<proteinExistence type="predicted"/>
<evidence type="ECO:0000313" key="6">
    <source>
        <dbReference type="EMBL" id="KAJ1950756.1"/>
    </source>
</evidence>
<feature type="transmembrane region" description="Helical" evidence="5">
    <location>
        <begin position="81"/>
        <end position="104"/>
    </location>
</feature>
<comment type="subcellular location">
    <subcellularLocation>
        <location evidence="1">Membrane</location>
        <topology evidence="1">Multi-pass membrane protein</topology>
    </subcellularLocation>
</comment>
<evidence type="ECO:0000256" key="4">
    <source>
        <dbReference type="ARBA" id="ARBA00023136"/>
    </source>
</evidence>
<sequence>MSAITIEPAFAWPILSALSIGVQCFLTGAGVGKARKRYNVPYPDMGSGRHAAKLSDEDWTQFNNVQRTHQNYVEQLSQVQAAVLLAGLFYPCLSSGLGLTYMLGRFLYTRGYRGDGPSGRIPGFILATLSYAGMIGTAVFGSLQLLNYI</sequence>
<dbReference type="InterPro" id="IPR001129">
    <property type="entry name" value="Membr-assoc_MAPEG"/>
</dbReference>
<keyword evidence="3 5" id="KW-1133">Transmembrane helix</keyword>
<dbReference type="AlphaFoldDB" id="A0A9W8DYH5"/>
<organism evidence="6 7">
    <name type="scientific">Dispira parvispora</name>
    <dbReference type="NCBI Taxonomy" id="1520584"/>
    <lineage>
        <taxon>Eukaryota</taxon>
        <taxon>Fungi</taxon>
        <taxon>Fungi incertae sedis</taxon>
        <taxon>Zoopagomycota</taxon>
        <taxon>Kickxellomycotina</taxon>
        <taxon>Dimargaritomycetes</taxon>
        <taxon>Dimargaritales</taxon>
        <taxon>Dimargaritaceae</taxon>
        <taxon>Dispira</taxon>
    </lineage>
</organism>
<dbReference type="Gene3D" id="1.20.120.550">
    <property type="entry name" value="Membrane associated eicosanoid/glutathione metabolism-like domain"/>
    <property type="match status" value="1"/>
</dbReference>
<comment type="caution">
    <text evidence="6">The sequence shown here is derived from an EMBL/GenBank/DDBJ whole genome shotgun (WGS) entry which is preliminary data.</text>
</comment>
<dbReference type="Pfam" id="PF01124">
    <property type="entry name" value="MAPEG"/>
    <property type="match status" value="1"/>
</dbReference>
<evidence type="ECO:0000313" key="7">
    <source>
        <dbReference type="Proteomes" id="UP001150925"/>
    </source>
</evidence>
<dbReference type="SUPFAM" id="SSF161084">
    <property type="entry name" value="MAPEG domain-like"/>
    <property type="match status" value="1"/>
</dbReference>
<dbReference type="EMBL" id="JANBPY010003650">
    <property type="protein sequence ID" value="KAJ1950756.1"/>
    <property type="molecule type" value="Genomic_DNA"/>
</dbReference>
<evidence type="ECO:0000256" key="5">
    <source>
        <dbReference type="SAM" id="Phobius"/>
    </source>
</evidence>
<dbReference type="InterPro" id="IPR050997">
    <property type="entry name" value="MAPEG"/>
</dbReference>
<keyword evidence="7" id="KW-1185">Reference proteome</keyword>
<dbReference type="GO" id="GO:0004602">
    <property type="term" value="F:glutathione peroxidase activity"/>
    <property type="evidence" value="ECO:0007669"/>
    <property type="project" value="TreeGrafter"/>
</dbReference>
<evidence type="ECO:0000256" key="2">
    <source>
        <dbReference type="ARBA" id="ARBA00022692"/>
    </source>
</evidence>
<accession>A0A9W8DYH5</accession>